<dbReference type="SUPFAM" id="SSF53474">
    <property type="entry name" value="alpha/beta-Hydrolases"/>
    <property type="match status" value="1"/>
</dbReference>
<feature type="domain" description="AB hydrolase-1" evidence="1">
    <location>
        <begin position="40"/>
        <end position="318"/>
    </location>
</feature>
<accession>A0ABR3RS57</accession>
<name>A0ABR3RS57_9PLEO</name>
<protein>
    <recommendedName>
        <fullName evidence="1">AB hydrolase-1 domain-containing protein</fullName>
    </recommendedName>
</protein>
<proteinExistence type="predicted"/>
<dbReference type="InterPro" id="IPR000073">
    <property type="entry name" value="AB_hydrolase_1"/>
</dbReference>
<comment type="caution">
    <text evidence="2">The sequence shown here is derived from an EMBL/GenBank/DDBJ whole genome shotgun (WGS) entry which is preliminary data.</text>
</comment>
<dbReference type="Proteomes" id="UP001521222">
    <property type="component" value="Unassembled WGS sequence"/>
</dbReference>
<dbReference type="Pfam" id="PF12697">
    <property type="entry name" value="Abhydrolase_6"/>
    <property type="match status" value="1"/>
</dbReference>
<sequence>MAHIQDQKFSELDFAKSTSSKGVVSYHKHLSRVTANNPILILLHGYPNSAYLWRHVIPLLPSHPLFIPDLPGYGNSAPPSQHDKVSIGLLILSALSELLSSGTSTVDTPRSVVLIGHDRGARVAHHLHLSSPSSPVGSFHIKGLALLDIVPTLSQWAIGDEAEKATGWFHWSFLANPSIAIPMINAYGGGKWARNMIQRWSGNDEDGKRKLRDGDALDVYSAFFDRPSVIEATTFDYEAGATKDVVFEREAIGQGRKIEVPLLLVYSAGFLSKRAKKSILEVWSEPWSAWSNSITECPIGGGVGHFVPEEAPEETAEALRNWLKAL</sequence>
<gene>
    <name evidence="2" type="ORF">SLS59_002232</name>
</gene>
<dbReference type="InterPro" id="IPR029058">
    <property type="entry name" value="AB_hydrolase_fold"/>
</dbReference>
<dbReference type="EMBL" id="JAKIXB020000006">
    <property type="protein sequence ID" value="KAL1607269.1"/>
    <property type="molecule type" value="Genomic_DNA"/>
</dbReference>
<dbReference type="Gene3D" id="3.40.50.1820">
    <property type="entry name" value="alpha/beta hydrolase"/>
    <property type="match status" value="1"/>
</dbReference>
<reference evidence="2 3" key="1">
    <citation type="submission" date="2024-02" db="EMBL/GenBank/DDBJ databases">
        <title>De novo assembly and annotation of 12 fungi associated with fruit tree decline syndrome in Ontario, Canada.</title>
        <authorList>
            <person name="Sulman M."/>
            <person name="Ellouze W."/>
            <person name="Ilyukhin E."/>
        </authorList>
    </citation>
    <scope>NUCLEOTIDE SEQUENCE [LARGE SCALE GENOMIC DNA]</scope>
    <source>
        <strain evidence="2 3">M97-236</strain>
    </source>
</reference>
<evidence type="ECO:0000313" key="2">
    <source>
        <dbReference type="EMBL" id="KAL1607269.1"/>
    </source>
</evidence>
<dbReference type="PANTHER" id="PTHR43329">
    <property type="entry name" value="EPOXIDE HYDROLASE"/>
    <property type="match status" value="1"/>
</dbReference>
<keyword evidence="3" id="KW-1185">Reference proteome</keyword>
<evidence type="ECO:0000313" key="3">
    <source>
        <dbReference type="Proteomes" id="UP001521222"/>
    </source>
</evidence>
<organism evidence="2 3">
    <name type="scientific">Nothophoma quercina</name>
    <dbReference type="NCBI Taxonomy" id="749835"/>
    <lineage>
        <taxon>Eukaryota</taxon>
        <taxon>Fungi</taxon>
        <taxon>Dikarya</taxon>
        <taxon>Ascomycota</taxon>
        <taxon>Pezizomycotina</taxon>
        <taxon>Dothideomycetes</taxon>
        <taxon>Pleosporomycetidae</taxon>
        <taxon>Pleosporales</taxon>
        <taxon>Pleosporineae</taxon>
        <taxon>Didymellaceae</taxon>
        <taxon>Nothophoma</taxon>
    </lineage>
</organism>
<evidence type="ECO:0000259" key="1">
    <source>
        <dbReference type="Pfam" id="PF12697"/>
    </source>
</evidence>